<evidence type="ECO:0000313" key="3">
    <source>
        <dbReference type="EMBL" id="ANO52658.1"/>
    </source>
</evidence>
<proteinExistence type="predicted"/>
<dbReference type="PANTHER" id="PTHR32305">
    <property type="match status" value="1"/>
</dbReference>
<dbReference type="InterPro" id="IPR022385">
    <property type="entry name" value="Rhs_assc_core"/>
</dbReference>
<reference evidence="3 4" key="1">
    <citation type="submission" date="2016-06" db="EMBL/GenBank/DDBJ databases">
        <title>Complete genome sequence of a deep-branching marine Gamma Proteobacterium Woeseia oceani type strain XK5.</title>
        <authorList>
            <person name="Mu D."/>
            <person name="Du Z."/>
        </authorList>
    </citation>
    <scope>NUCLEOTIDE SEQUENCE [LARGE SCALE GENOMIC DNA]</scope>
    <source>
        <strain evidence="3 4">XK5</strain>
    </source>
</reference>
<dbReference type="InterPro" id="IPR056823">
    <property type="entry name" value="TEN-like_YD-shell"/>
</dbReference>
<evidence type="ECO:0000256" key="1">
    <source>
        <dbReference type="ARBA" id="ARBA00022737"/>
    </source>
</evidence>
<sequence>MIGEYDAFGNPLQETVWFEGAPVAVLQGSDVYYVHTDHLGTPRAITDSGTVIWRWESDPFGTALADEDPDGDLVNFTFNGRFPGQYFDAETGLHCNYFRTYDPSTGRYLESDPIGLGGGLNTYGYVGGNPLSGVDPFGLYEGDGQFPGPDPGAAAAAMAREAAAAQRQAQRDFERYQELCRYAGGSSCDQPEQGPFNESSSFIGDACEILGATVGLYTAGQGLPMSRLLPPRTYVSAYPPNPAQVQHIFRNAPGHIADTAANRALLQRVASNPGNRVGHDRFGNTIWSRYQSDGSQVWVQTRGGVIQNGGVNAPPPLPGTL</sequence>
<dbReference type="Proteomes" id="UP000092695">
    <property type="component" value="Chromosome"/>
</dbReference>
<organism evidence="3 4">
    <name type="scientific">Woeseia oceani</name>
    <dbReference type="NCBI Taxonomy" id="1548547"/>
    <lineage>
        <taxon>Bacteria</taxon>
        <taxon>Pseudomonadati</taxon>
        <taxon>Pseudomonadota</taxon>
        <taxon>Gammaproteobacteria</taxon>
        <taxon>Woeseiales</taxon>
        <taxon>Woeseiaceae</taxon>
        <taxon>Woeseia</taxon>
    </lineage>
</organism>
<dbReference type="PANTHER" id="PTHR32305:SF15">
    <property type="entry name" value="PROTEIN RHSA-RELATED"/>
    <property type="match status" value="1"/>
</dbReference>
<dbReference type="STRING" id="1548547.BA177_17005"/>
<name>A0A193LJQ0_9GAMM</name>
<accession>A0A193LJQ0</accession>
<dbReference type="Pfam" id="PF25023">
    <property type="entry name" value="TEN_YD-shell"/>
    <property type="match status" value="1"/>
</dbReference>
<dbReference type="NCBIfam" id="TIGR03696">
    <property type="entry name" value="Rhs_assc_core"/>
    <property type="match status" value="1"/>
</dbReference>
<evidence type="ECO:0000313" key="4">
    <source>
        <dbReference type="Proteomes" id="UP000092695"/>
    </source>
</evidence>
<evidence type="ECO:0000259" key="2">
    <source>
        <dbReference type="Pfam" id="PF25023"/>
    </source>
</evidence>
<dbReference type="Gene3D" id="2.180.10.10">
    <property type="entry name" value="RHS repeat-associated core"/>
    <property type="match status" value="1"/>
</dbReference>
<dbReference type="PRINTS" id="PR00394">
    <property type="entry name" value="RHSPROTEIN"/>
</dbReference>
<dbReference type="OrthoDB" id="9816400at2"/>
<keyword evidence="4" id="KW-1185">Reference proteome</keyword>
<gene>
    <name evidence="3" type="ORF">BA177_17005</name>
</gene>
<feature type="domain" description="Teneurin-like YD-shell" evidence="2">
    <location>
        <begin position="26"/>
        <end position="112"/>
    </location>
</feature>
<protein>
    <recommendedName>
        <fullName evidence="2">Teneurin-like YD-shell domain-containing protein</fullName>
    </recommendedName>
</protein>
<keyword evidence="1" id="KW-0677">Repeat</keyword>
<dbReference type="KEGG" id="woc:BA177_17005"/>
<dbReference type="RefSeq" id="WP_068618198.1">
    <property type="nucleotide sequence ID" value="NZ_CP016268.1"/>
</dbReference>
<dbReference type="AlphaFoldDB" id="A0A193LJQ0"/>
<dbReference type="EMBL" id="CP016268">
    <property type="protein sequence ID" value="ANO52658.1"/>
    <property type="molecule type" value="Genomic_DNA"/>
</dbReference>
<dbReference type="InterPro" id="IPR050708">
    <property type="entry name" value="T6SS_VgrG/RHS"/>
</dbReference>